<reference evidence="2 3" key="1">
    <citation type="submission" date="2023-02" db="EMBL/GenBank/DDBJ databases">
        <title>LHISI_Scaffold_Assembly.</title>
        <authorList>
            <person name="Stuart O.P."/>
            <person name="Cleave R."/>
            <person name="Magrath M.J.L."/>
            <person name="Mikheyev A.S."/>
        </authorList>
    </citation>
    <scope>NUCLEOTIDE SEQUENCE [LARGE SCALE GENOMIC DNA]</scope>
    <source>
        <strain evidence="2">Daus_M_001</strain>
        <tissue evidence="2">Leg muscle</tissue>
    </source>
</reference>
<gene>
    <name evidence="2" type="ORF">PR048_012659</name>
</gene>
<feature type="region of interest" description="Disordered" evidence="1">
    <location>
        <begin position="147"/>
        <end position="175"/>
    </location>
</feature>
<feature type="region of interest" description="Disordered" evidence="1">
    <location>
        <begin position="1"/>
        <end position="20"/>
    </location>
</feature>
<proteinExistence type="predicted"/>
<accession>A0ABQ9HRF4</accession>
<evidence type="ECO:0000313" key="2">
    <source>
        <dbReference type="EMBL" id="KAJ8886448.1"/>
    </source>
</evidence>
<evidence type="ECO:0000256" key="1">
    <source>
        <dbReference type="SAM" id="MobiDB-lite"/>
    </source>
</evidence>
<keyword evidence="3" id="KW-1185">Reference proteome</keyword>
<name>A0ABQ9HRF4_9NEOP</name>
<evidence type="ECO:0000313" key="3">
    <source>
        <dbReference type="Proteomes" id="UP001159363"/>
    </source>
</evidence>
<feature type="compositionally biased region" description="Basic and acidic residues" evidence="1">
    <location>
        <begin position="7"/>
        <end position="20"/>
    </location>
</feature>
<protein>
    <submittedName>
        <fullName evidence="2">Uncharacterized protein</fullName>
    </submittedName>
</protein>
<sequence>MRVTEVNMERRNEGTGETGDPREILSTNGIVWHDSHLRKSTSWLALVGDERANCSATVAPLYFEKEQPNAIFYRYDHSSPYIKIAVYQGKDRPKKVWCCGRCISYFGYEEEICGVYAQPKQSQKSIMGNMPNCRRLHENTLFQNHITSDKDQEHQQTTTDEVGNTDDQRERRGKGLEYTSSLAGYQRETGEVFASTTDERPRGDNLFSPATARGVPLGLQYYFTSRAKHTCPSAGAMRSSPNSPVDRSFRAHYRSRCTDCRTEDIHRDSSPFILQPFHELSNGFWPCLTSTHPAIQFVPKMFYRVEVGVLGGPV</sequence>
<comment type="caution">
    <text evidence="2">The sequence shown here is derived from an EMBL/GenBank/DDBJ whole genome shotgun (WGS) entry which is preliminary data.</text>
</comment>
<organism evidence="2 3">
    <name type="scientific">Dryococelus australis</name>
    <dbReference type="NCBI Taxonomy" id="614101"/>
    <lineage>
        <taxon>Eukaryota</taxon>
        <taxon>Metazoa</taxon>
        <taxon>Ecdysozoa</taxon>
        <taxon>Arthropoda</taxon>
        <taxon>Hexapoda</taxon>
        <taxon>Insecta</taxon>
        <taxon>Pterygota</taxon>
        <taxon>Neoptera</taxon>
        <taxon>Polyneoptera</taxon>
        <taxon>Phasmatodea</taxon>
        <taxon>Verophasmatodea</taxon>
        <taxon>Anareolatae</taxon>
        <taxon>Phasmatidae</taxon>
        <taxon>Eurycanthinae</taxon>
        <taxon>Dryococelus</taxon>
    </lineage>
</organism>
<feature type="compositionally biased region" description="Basic and acidic residues" evidence="1">
    <location>
        <begin position="166"/>
        <end position="175"/>
    </location>
</feature>
<dbReference type="EMBL" id="JARBHB010000004">
    <property type="protein sequence ID" value="KAJ8886448.1"/>
    <property type="molecule type" value="Genomic_DNA"/>
</dbReference>
<dbReference type="Proteomes" id="UP001159363">
    <property type="component" value="Chromosome X"/>
</dbReference>